<gene>
    <name evidence="2" type="ORF">AMON00008_LOCUS12462</name>
</gene>
<evidence type="ECO:0000256" key="1">
    <source>
        <dbReference type="SAM" id="MobiDB-lite"/>
    </source>
</evidence>
<feature type="compositionally biased region" description="Low complexity" evidence="1">
    <location>
        <begin position="28"/>
        <end position="41"/>
    </location>
</feature>
<evidence type="ECO:0000313" key="2">
    <source>
        <dbReference type="EMBL" id="CAE4572843.1"/>
    </source>
</evidence>
<accession>A0A7S4Q6G5</accession>
<dbReference type="EMBL" id="HBNR01018789">
    <property type="protein sequence ID" value="CAE4572843.1"/>
    <property type="molecule type" value="Transcribed_RNA"/>
</dbReference>
<feature type="compositionally biased region" description="Pro residues" evidence="1">
    <location>
        <begin position="62"/>
        <end position="77"/>
    </location>
</feature>
<reference evidence="2" key="1">
    <citation type="submission" date="2021-01" db="EMBL/GenBank/DDBJ databases">
        <authorList>
            <person name="Corre E."/>
            <person name="Pelletier E."/>
            <person name="Niang G."/>
            <person name="Scheremetjew M."/>
            <person name="Finn R."/>
            <person name="Kale V."/>
            <person name="Holt S."/>
            <person name="Cochrane G."/>
            <person name="Meng A."/>
            <person name="Brown T."/>
            <person name="Cohen L."/>
        </authorList>
    </citation>
    <scope>NUCLEOTIDE SEQUENCE</scope>
    <source>
        <strain evidence="2">CCMP3105</strain>
    </source>
</reference>
<dbReference type="AlphaFoldDB" id="A0A7S4Q6G5"/>
<organism evidence="2">
    <name type="scientific">Alexandrium monilatum</name>
    <dbReference type="NCBI Taxonomy" id="311494"/>
    <lineage>
        <taxon>Eukaryota</taxon>
        <taxon>Sar</taxon>
        <taxon>Alveolata</taxon>
        <taxon>Dinophyceae</taxon>
        <taxon>Gonyaulacales</taxon>
        <taxon>Pyrocystaceae</taxon>
        <taxon>Alexandrium</taxon>
    </lineage>
</organism>
<protein>
    <submittedName>
        <fullName evidence="2">Uncharacterized protein</fullName>
    </submittedName>
</protein>
<sequence>MIPCWERPITREELASTGNLLEGPPNAPAAATAAPSRRQAAGCAPTVVSHTAATQRARVRAEPPPAARTASPAPPVVAHPGRVTRTWAPPAAYAPQSVGVAAPAPPPPIRQGVLQPAALTPSAARASPFIAPSAAAAGPPRAPAALATGAFAAAPALETGQAAMFLEPPPPLPMPSLGKPPPVEDASLSGFAVPGWANTLSTDVSTIDGSLRSTTSHSLVGGWQNFSLPP</sequence>
<feature type="region of interest" description="Disordered" evidence="1">
    <location>
        <begin position="17"/>
        <end position="81"/>
    </location>
</feature>
<proteinExistence type="predicted"/>
<name>A0A7S4Q6G5_9DINO</name>